<comment type="similarity">
    <text evidence="1 2">Belongs to the peptidase M16 family.</text>
</comment>
<dbReference type="PROSITE" id="PS00143">
    <property type="entry name" value="INSULINASE"/>
    <property type="match status" value="1"/>
</dbReference>
<keyword evidence="5" id="KW-0645">Protease</keyword>
<evidence type="ECO:0000313" key="5">
    <source>
        <dbReference type="EMBL" id="KKW37188.1"/>
    </source>
</evidence>
<dbReference type="GO" id="GO:0004222">
    <property type="term" value="F:metalloendopeptidase activity"/>
    <property type="evidence" value="ECO:0007669"/>
    <property type="project" value="InterPro"/>
</dbReference>
<proteinExistence type="inferred from homology"/>
<protein>
    <submittedName>
        <fullName evidence="5">Processing protease</fullName>
    </submittedName>
</protein>
<evidence type="ECO:0000256" key="1">
    <source>
        <dbReference type="ARBA" id="ARBA00007261"/>
    </source>
</evidence>
<dbReference type="Pfam" id="PF05193">
    <property type="entry name" value="Peptidase_M16_C"/>
    <property type="match status" value="1"/>
</dbReference>
<organism evidence="5 6">
    <name type="scientific">Candidatus Giovannonibacteria bacterium GW2011_GWA2_53_7</name>
    <dbReference type="NCBI Taxonomy" id="1618650"/>
    <lineage>
        <taxon>Bacteria</taxon>
        <taxon>Candidatus Giovannoniibacteriota</taxon>
    </lineage>
</organism>
<sequence length="422" mass="47310">MNCSYLKNNIPTYLLPSSGTDAVTVLVLVKVGSRYEEEAINGASHFIEHMMFKGTKKRPNAQMISRALDAVGADYNAYTGKDLTGYWVKVDKRHVNLAVDLLHDMIANSTFKSAELNRERQVIMEEINMYHDNPMMHVDEMFESLMLDGSTLGWEIAGDHKRMKEMTRKDVLAFRDAYYTPERMTIAMAGAVPKDAKQQLEATFGTLKSGKGSAKEFVPFGGPRARRGIRAVIQHKDTQQVQLAMGFPSVGYADKDLPAVKLLSVILGGPMSSRLFTSIRERRGLCYFIRASLSTYEDTGLFVVQSGLDKSRLGLAGKTVMQELRKMVKEKVSAEELRRAKDYLSGKITLNLEDSSNRAEWYAKQQLFSGSALTPEERLRQYASVTPTQIQRVASKIFDPKQMGVAGIGPFKSPKDIWKHLV</sequence>
<keyword evidence="5" id="KW-0378">Hydrolase</keyword>
<dbReference type="GO" id="GO:0046872">
    <property type="term" value="F:metal ion binding"/>
    <property type="evidence" value="ECO:0007669"/>
    <property type="project" value="InterPro"/>
</dbReference>
<name>A0A0G1Y189_9BACT</name>
<dbReference type="InterPro" id="IPR011765">
    <property type="entry name" value="Pept_M16_N"/>
</dbReference>
<dbReference type="Gene3D" id="3.30.830.10">
    <property type="entry name" value="Metalloenzyme, LuxS/M16 peptidase-like"/>
    <property type="match status" value="2"/>
</dbReference>
<dbReference type="GO" id="GO:0006508">
    <property type="term" value="P:proteolysis"/>
    <property type="evidence" value="ECO:0007669"/>
    <property type="project" value="UniProtKB-KW"/>
</dbReference>
<comment type="caution">
    <text evidence="5">The sequence shown here is derived from an EMBL/GenBank/DDBJ whole genome shotgun (WGS) entry which is preliminary data.</text>
</comment>
<dbReference type="PANTHER" id="PTHR11851:SF49">
    <property type="entry name" value="MITOCHONDRIAL-PROCESSING PEPTIDASE SUBUNIT ALPHA"/>
    <property type="match status" value="1"/>
</dbReference>
<dbReference type="InterPro" id="IPR001431">
    <property type="entry name" value="Pept_M16_Zn_BS"/>
</dbReference>
<gene>
    <name evidence="5" type="ORF">UY81_C0001G0004</name>
</gene>
<reference evidence="5 6" key="1">
    <citation type="journal article" date="2015" name="Nature">
        <title>rRNA introns, odd ribosomes, and small enigmatic genomes across a large radiation of phyla.</title>
        <authorList>
            <person name="Brown C.T."/>
            <person name="Hug L.A."/>
            <person name="Thomas B.C."/>
            <person name="Sharon I."/>
            <person name="Castelle C.J."/>
            <person name="Singh A."/>
            <person name="Wilkins M.J."/>
            <person name="Williams K.H."/>
            <person name="Banfield J.F."/>
        </authorList>
    </citation>
    <scope>NUCLEOTIDE SEQUENCE [LARGE SCALE GENOMIC DNA]</scope>
</reference>
<evidence type="ECO:0000259" key="3">
    <source>
        <dbReference type="Pfam" id="PF00675"/>
    </source>
</evidence>
<dbReference type="AlphaFoldDB" id="A0A0G1Y189"/>
<dbReference type="InterPro" id="IPR050361">
    <property type="entry name" value="MPP/UQCRC_Complex"/>
</dbReference>
<feature type="domain" description="Peptidase M16 C-terminal" evidence="4">
    <location>
        <begin position="166"/>
        <end position="343"/>
    </location>
</feature>
<dbReference type="InterPro" id="IPR011249">
    <property type="entry name" value="Metalloenz_LuxS/M16"/>
</dbReference>
<accession>A0A0G1Y189</accession>
<evidence type="ECO:0000313" key="6">
    <source>
        <dbReference type="Proteomes" id="UP000034290"/>
    </source>
</evidence>
<dbReference type="PANTHER" id="PTHR11851">
    <property type="entry name" value="METALLOPROTEASE"/>
    <property type="match status" value="1"/>
</dbReference>
<feature type="domain" description="Peptidase M16 N-terminal" evidence="3">
    <location>
        <begin position="17"/>
        <end position="158"/>
    </location>
</feature>
<dbReference type="Pfam" id="PF00675">
    <property type="entry name" value="Peptidase_M16"/>
    <property type="match status" value="1"/>
</dbReference>
<dbReference type="Proteomes" id="UP000034290">
    <property type="component" value="Unassembled WGS sequence"/>
</dbReference>
<dbReference type="SUPFAM" id="SSF63411">
    <property type="entry name" value="LuxS/MPP-like metallohydrolase"/>
    <property type="match status" value="2"/>
</dbReference>
<evidence type="ECO:0000259" key="4">
    <source>
        <dbReference type="Pfam" id="PF05193"/>
    </source>
</evidence>
<evidence type="ECO:0000256" key="2">
    <source>
        <dbReference type="RuleBase" id="RU004447"/>
    </source>
</evidence>
<dbReference type="EMBL" id="LCRM01000001">
    <property type="protein sequence ID" value="KKW37188.1"/>
    <property type="molecule type" value="Genomic_DNA"/>
</dbReference>
<dbReference type="InterPro" id="IPR007863">
    <property type="entry name" value="Peptidase_M16_C"/>
</dbReference>